<name>G5AIT1_PHYSP</name>
<feature type="compositionally biased region" description="Basic and acidic residues" evidence="1">
    <location>
        <begin position="46"/>
        <end position="55"/>
    </location>
</feature>
<protein>
    <submittedName>
        <fullName evidence="2">Uncharacterized protein</fullName>
    </submittedName>
</protein>
<evidence type="ECO:0000256" key="1">
    <source>
        <dbReference type="SAM" id="MobiDB-lite"/>
    </source>
</evidence>
<proteinExistence type="predicted"/>
<evidence type="ECO:0000313" key="3">
    <source>
        <dbReference type="Proteomes" id="UP000002640"/>
    </source>
</evidence>
<reference evidence="2 3" key="1">
    <citation type="journal article" date="2006" name="Science">
        <title>Phytophthora genome sequences uncover evolutionary origins and mechanisms of pathogenesis.</title>
        <authorList>
            <person name="Tyler B.M."/>
            <person name="Tripathy S."/>
            <person name="Zhang X."/>
            <person name="Dehal P."/>
            <person name="Jiang R.H."/>
            <person name="Aerts A."/>
            <person name="Arredondo F.D."/>
            <person name="Baxter L."/>
            <person name="Bensasson D."/>
            <person name="Beynon J.L."/>
            <person name="Chapman J."/>
            <person name="Damasceno C.M."/>
            <person name="Dorrance A.E."/>
            <person name="Dou D."/>
            <person name="Dickerman A.W."/>
            <person name="Dubchak I.L."/>
            <person name="Garbelotto M."/>
            <person name="Gijzen M."/>
            <person name="Gordon S.G."/>
            <person name="Govers F."/>
            <person name="Grunwald N.J."/>
            <person name="Huang W."/>
            <person name="Ivors K.L."/>
            <person name="Jones R.W."/>
            <person name="Kamoun S."/>
            <person name="Krampis K."/>
            <person name="Lamour K.H."/>
            <person name="Lee M.K."/>
            <person name="McDonald W.H."/>
            <person name="Medina M."/>
            <person name="Meijer H.J."/>
            <person name="Nordberg E.K."/>
            <person name="Maclean D.J."/>
            <person name="Ospina-Giraldo M.D."/>
            <person name="Morris P.F."/>
            <person name="Phuntumart V."/>
            <person name="Putnam N.H."/>
            <person name="Rash S."/>
            <person name="Rose J.K."/>
            <person name="Sakihama Y."/>
            <person name="Salamov A.A."/>
            <person name="Savidor A."/>
            <person name="Scheuring C.F."/>
            <person name="Smith B.M."/>
            <person name="Sobral B.W."/>
            <person name="Terry A."/>
            <person name="Torto-Alalibo T.A."/>
            <person name="Win J."/>
            <person name="Xu Z."/>
            <person name="Zhang H."/>
            <person name="Grigoriev I.V."/>
            <person name="Rokhsar D.S."/>
            <person name="Boore J.L."/>
        </authorList>
    </citation>
    <scope>NUCLEOTIDE SEQUENCE [LARGE SCALE GENOMIC DNA]</scope>
    <source>
        <strain evidence="2 3">P6497</strain>
    </source>
</reference>
<feature type="region of interest" description="Disordered" evidence="1">
    <location>
        <begin position="44"/>
        <end position="65"/>
    </location>
</feature>
<accession>G5AIT1</accession>
<dbReference type="RefSeq" id="XP_009539982.1">
    <property type="nucleotide sequence ID" value="XM_009541687.1"/>
</dbReference>
<dbReference type="KEGG" id="psoj:PHYSODRAFT_343153"/>
<dbReference type="EMBL" id="JH159178">
    <property type="protein sequence ID" value="EGZ04607.1"/>
    <property type="molecule type" value="Genomic_DNA"/>
</dbReference>
<dbReference type="InParanoid" id="G5AIT1"/>
<gene>
    <name evidence="2" type="ORF">PHYSODRAFT_343153</name>
</gene>
<dbReference type="Proteomes" id="UP000002640">
    <property type="component" value="Unassembled WGS sequence"/>
</dbReference>
<sequence>MAHCFAACKLLSRDMDSCYSVSVLQRSVAVSSATTATALHTVTTGRDNKNAKPKTDVGVPTPTPTLRSRPDLQLDGVKAAPRYELFVTSNSGAEKTFQLFAMHQDKDTCIGGGEVGEPGEAQQTEERIRGAGVSSMAEALAHALESTEAKVPKDVEAADEALKKEAEVSGVATEQPTLSRLTVLWYS</sequence>
<keyword evidence="3" id="KW-1185">Reference proteome</keyword>
<organism evidence="2 3">
    <name type="scientific">Phytophthora sojae (strain P6497)</name>
    <name type="common">Soybean stem and root rot agent</name>
    <name type="synonym">Phytophthora megasperma f. sp. glycines</name>
    <dbReference type="NCBI Taxonomy" id="1094619"/>
    <lineage>
        <taxon>Eukaryota</taxon>
        <taxon>Sar</taxon>
        <taxon>Stramenopiles</taxon>
        <taxon>Oomycota</taxon>
        <taxon>Peronosporomycetes</taxon>
        <taxon>Peronosporales</taxon>
        <taxon>Peronosporaceae</taxon>
        <taxon>Phytophthora</taxon>
    </lineage>
</organism>
<dbReference type="AlphaFoldDB" id="G5AIT1"/>
<dbReference type="GeneID" id="20648466"/>
<evidence type="ECO:0000313" key="2">
    <source>
        <dbReference type="EMBL" id="EGZ04607.1"/>
    </source>
</evidence>